<dbReference type="EMBL" id="RAYQ01000014">
    <property type="protein sequence ID" value="RKI90500.1"/>
    <property type="molecule type" value="Genomic_DNA"/>
</dbReference>
<dbReference type="GO" id="GO:0006310">
    <property type="term" value="P:DNA recombination"/>
    <property type="evidence" value="ECO:0007669"/>
    <property type="project" value="UniProtKB-KW"/>
</dbReference>
<dbReference type="InterPro" id="IPR002104">
    <property type="entry name" value="Integrase_catalytic"/>
</dbReference>
<dbReference type="AlphaFoldDB" id="A0A3A9AFT4"/>
<dbReference type="SUPFAM" id="SSF56349">
    <property type="entry name" value="DNA breaking-rejoining enzymes"/>
    <property type="match status" value="1"/>
</dbReference>
<accession>A0A3A9AFT4</accession>
<feature type="domain" description="Core-binding (CB)" evidence="8">
    <location>
        <begin position="65"/>
        <end position="148"/>
    </location>
</feature>
<keyword evidence="10" id="KW-1185">Reference proteome</keyword>
<evidence type="ECO:0000256" key="3">
    <source>
        <dbReference type="ARBA" id="ARBA00022908"/>
    </source>
</evidence>
<organism evidence="9 10">
    <name type="scientific">Parablautia intestinalis</name>
    <dbReference type="NCBI Taxonomy" id="2320100"/>
    <lineage>
        <taxon>Bacteria</taxon>
        <taxon>Bacillati</taxon>
        <taxon>Bacillota</taxon>
        <taxon>Clostridia</taxon>
        <taxon>Lachnospirales</taxon>
        <taxon>Lachnospiraceae</taxon>
        <taxon>Parablautia</taxon>
    </lineage>
</organism>
<dbReference type="GO" id="GO:0015074">
    <property type="term" value="P:DNA integration"/>
    <property type="evidence" value="ECO:0007669"/>
    <property type="project" value="UniProtKB-KW"/>
</dbReference>
<dbReference type="Pfam" id="PF14659">
    <property type="entry name" value="Phage_int_SAM_3"/>
    <property type="match status" value="1"/>
</dbReference>
<dbReference type="PANTHER" id="PTHR30349:SF64">
    <property type="entry name" value="PROPHAGE INTEGRASE INTD-RELATED"/>
    <property type="match status" value="1"/>
</dbReference>
<feature type="domain" description="Tyr recombinase" evidence="7">
    <location>
        <begin position="170"/>
        <end position="368"/>
    </location>
</feature>
<dbReference type="CDD" id="cd01189">
    <property type="entry name" value="INT_ICEBs1_C_like"/>
    <property type="match status" value="1"/>
</dbReference>
<comment type="similarity">
    <text evidence="2">Belongs to the 'phage' integrase family.</text>
</comment>
<evidence type="ECO:0000256" key="6">
    <source>
        <dbReference type="PROSITE-ProRule" id="PRU01248"/>
    </source>
</evidence>
<reference evidence="9 10" key="1">
    <citation type="submission" date="2018-09" db="EMBL/GenBank/DDBJ databases">
        <title>Murine metabolic-syndrome-specific gut microbial biobank.</title>
        <authorList>
            <person name="Liu C."/>
        </authorList>
    </citation>
    <scope>NUCLEOTIDE SEQUENCE [LARGE SCALE GENOMIC DNA]</scope>
    <source>
        <strain evidence="9 10">0.1xD8-82</strain>
    </source>
</reference>
<proteinExistence type="inferred from homology"/>
<gene>
    <name evidence="9" type="ORF">D7V94_13835</name>
</gene>
<evidence type="ECO:0000313" key="9">
    <source>
        <dbReference type="EMBL" id="RKI90500.1"/>
    </source>
</evidence>
<dbReference type="RefSeq" id="WP_120470744.1">
    <property type="nucleotide sequence ID" value="NZ_RAYQ01000014.1"/>
</dbReference>
<dbReference type="PANTHER" id="PTHR30349">
    <property type="entry name" value="PHAGE INTEGRASE-RELATED"/>
    <property type="match status" value="1"/>
</dbReference>
<comment type="caution">
    <text evidence="9">The sequence shown here is derived from an EMBL/GenBank/DDBJ whole genome shotgun (WGS) entry which is preliminary data.</text>
</comment>
<evidence type="ECO:0000256" key="2">
    <source>
        <dbReference type="ARBA" id="ARBA00008857"/>
    </source>
</evidence>
<dbReference type="InterPro" id="IPR010998">
    <property type="entry name" value="Integrase_recombinase_N"/>
</dbReference>
<dbReference type="InterPro" id="IPR004107">
    <property type="entry name" value="Integrase_SAM-like_N"/>
</dbReference>
<evidence type="ECO:0000256" key="1">
    <source>
        <dbReference type="ARBA" id="ARBA00003283"/>
    </source>
</evidence>
<keyword evidence="3" id="KW-0229">DNA integration</keyword>
<comment type="function">
    <text evidence="1">Site-specific tyrosine recombinase, which acts by catalyzing the cutting and rejoining of the recombining DNA molecules.</text>
</comment>
<dbReference type="PROSITE" id="PS51900">
    <property type="entry name" value="CB"/>
    <property type="match status" value="1"/>
</dbReference>
<dbReference type="Pfam" id="PF00589">
    <property type="entry name" value="Phage_integrase"/>
    <property type="match status" value="1"/>
</dbReference>
<keyword evidence="5" id="KW-0233">DNA recombination</keyword>
<sequence>MAKDLKGKELPAGIRQRKNGKYEGRVQYENERYSVYADSLPELKTKMTELRYRLEHGGFVAKNRMTVKEWFETWMEEYKKNQVKVGTIIAYTNYYNFYVDKYIGKRKMVDIRGEHIQRVYNGMLRDGLAVSTIKIISAVLNGCFKQAVKNGIIERNPVILATIPRQSETKARRVFSVQEQETFMKYAEESYLYNLFALAIRTGMRSGEIRGLKFSDIDRKNGVIHIVRTLKYEGGNQGFFEDTPKTKTSKRDIPLTQDMIDIIENQSKRNSQEVIFINAYIFRMDDDRPISRERLQAEINRILKKIHGAGIEFEYFTPHCFRHTFATRAIENGMKPQTLKAILGHSTLAMTMDLYSHVLPTTKAEEMELIANAF</sequence>
<evidence type="ECO:0000259" key="8">
    <source>
        <dbReference type="PROSITE" id="PS51900"/>
    </source>
</evidence>
<dbReference type="Gene3D" id="1.10.443.10">
    <property type="entry name" value="Intergrase catalytic core"/>
    <property type="match status" value="1"/>
</dbReference>
<dbReference type="PROSITE" id="PS51898">
    <property type="entry name" value="TYR_RECOMBINASE"/>
    <property type="match status" value="1"/>
</dbReference>
<name>A0A3A9AFT4_9FIRM</name>
<dbReference type="InterPro" id="IPR050090">
    <property type="entry name" value="Tyrosine_recombinase_XerCD"/>
</dbReference>
<evidence type="ECO:0000256" key="4">
    <source>
        <dbReference type="ARBA" id="ARBA00023125"/>
    </source>
</evidence>
<dbReference type="OrthoDB" id="9803188at2"/>
<dbReference type="InterPro" id="IPR011010">
    <property type="entry name" value="DNA_brk_join_enz"/>
</dbReference>
<dbReference type="InterPro" id="IPR044068">
    <property type="entry name" value="CB"/>
</dbReference>
<dbReference type="Gene3D" id="3.30.160.60">
    <property type="entry name" value="Classic Zinc Finger"/>
    <property type="match status" value="1"/>
</dbReference>
<dbReference type="GO" id="GO:0003677">
    <property type="term" value="F:DNA binding"/>
    <property type="evidence" value="ECO:0007669"/>
    <property type="project" value="UniProtKB-UniRule"/>
</dbReference>
<dbReference type="Gene3D" id="1.10.150.130">
    <property type="match status" value="1"/>
</dbReference>
<dbReference type="InterPro" id="IPR013762">
    <property type="entry name" value="Integrase-like_cat_sf"/>
</dbReference>
<evidence type="ECO:0000259" key="7">
    <source>
        <dbReference type="PROSITE" id="PS51898"/>
    </source>
</evidence>
<evidence type="ECO:0000256" key="5">
    <source>
        <dbReference type="ARBA" id="ARBA00023172"/>
    </source>
</evidence>
<protein>
    <submittedName>
        <fullName evidence="9">Site-specific integrase</fullName>
    </submittedName>
</protein>
<evidence type="ECO:0000313" key="10">
    <source>
        <dbReference type="Proteomes" id="UP000280696"/>
    </source>
</evidence>
<keyword evidence="4 6" id="KW-0238">DNA-binding</keyword>
<dbReference type="Proteomes" id="UP000280696">
    <property type="component" value="Unassembled WGS sequence"/>
</dbReference>